<evidence type="ECO:0000313" key="3">
    <source>
        <dbReference type="Proteomes" id="UP000518266"/>
    </source>
</evidence>
<feature type="domain" description="L1 transposable element RRM" evidence="1">
    <location>
        <begin position="36"/>
        <end position="128"/>
    </location>
</feature>
<dbReference type="AlphaFoldDB" id="A0A7J5YDX6"/>
<keyword evidence="3" id="KW-1185">Reference proteome</keyword>
<dbReference type="InterPro" id="IPR004244">
    <property type="entry name" value="Transposase_22"/>
</dbReference>
<dbReference type="EMBL" id="JAAKFY010000014">
    <property type="protein sequence ID" value="KAF3846979.1"/>
    <property type="molecule type" value="Genomic_DNA"/>
</dbReference>
<dbReference type="Gene3D" id="3.30.70.1820">
    <property type="entry name" value="L1 transposable element, RRM domain"/>
    <property type="match status" value="1"/>
</dbReference>
<dbReference type="InterPro" id="IPR043636">
    <property type="entry name" value="L1_RRM_dom"/>
</dbReference>
<reference evidence="2 3" key="1">
    <citation type="submission" date="2020-03" db="EMBL/GenBank/DDBJ databases">
        <title>Dissostichus mawsoni Genome sequencing and assembly.</title>
        <authorList>
            <person name="Park H."/>
        </authorList>
    </citation>
    <scope>NUCLEOTIDE SEQUENCE [LARGE SCALE GENOMIC DNA]</scope>
    <source>
        <strain evidence="2">DM0001</strain>
        <tissue evidence="2">Muscle</tissue>
    </source>
</reference>
<dbReference type="Proteomes" id="UP000518266">
    <property type="component" value="Unassembled WGS sequence"/>
</dbReference>
<comment type="caution">
    <text evidence="2">The sequence shown here is derived from an EMBL/GenBank/DDBJ whole genome shotgun (WGS) entry which is preliminary data.</text>
</comment>
<feature type="non-terminal residue" evidence="2">
    <location>
        <position position="305"/>
    </location>
</feature>
<evidence type="ECO:0000313" key="2">
    <source>
        <dbReference type="EMBL" id="KAF3846979.1"/>
    </source>
</evidence>
<evidence type="ECO:0000259" key="1">
    <source>
        <dbReference type="Pfam" id="PF02994"/>
    </source>
</evidence>
<dbReference type="PANTHER" id="PTHR11505">
    <property type="entry name" value="L1 TRANSPOSABLE ELEMENT-RELATED"/>
    <property type="match status" value="1"/>
</dbReference>
<proteinExistence type="predicted"/>
<accession>A0A7J5YDX6</accession>
<gene>
    <name evidence="2" type="ORF">F7725_004057</name>
</gene>
<protein>
    <recommendedName>
        <fullName evidence="1">L1 transposable element RRM domain-containing protein</fullName>
    </recommendedName>
</protein>
<dbReference type="Pfam" id="PF02994">
    <property type="entry name" value="Transposase_22"/>
    <property type="match status" value="1"/>
</dbReference>
<organism evidence="2 3">
    <name type="scientific">Dissostichus mawsoni</name>
    <name type="common">Antarctic cod</name>
    <dbReference type="NCBI Taxonomy" id="36200"/>
    <lineage>
        <taxon>Eukaryota</taxon>
        <taxon>Metazoa</taxon>
        <taxon>Chordata</taxon>
        <taxon>Craniata</taxon>
        <taxon>Vertebrata</taxon>
        <taxon>Euteleostomi</taxon>
        <taxon>Actinopterygii</taxon>
        <taxon>Neopterygii</taxon>
        <taxon>Teleostei</taxon>
        <taxon>Neoteleostei</taxon>
        <taxon>Acanthomorphata</taxon>
        <taxon>Eupercaria</taxon>
        <taxon>Perciformes</taxon>
        <taxon>Notothenioidei</taxon>
        <taxon>Nototheniidae</taxon>
        <taxon>Dissostichus</taxon>
    </lineage>
</organism>
<name>A0A7J5YDX6_DISMA</name>
<dbReference type="OrthoDB" id="10059413at2759"/>
<sequence length="305" mass="34956">MAEDVAARHQRALRYLNHRDMALSATCDDLQNRLRRNNVRIFQVPEGSEGGNMAAFIKELLHKVLKIPSLTDIKIARAHRSPPYRPHRDPTAPPRHIIVRFLDAAVKDPVIRQAWSQGQVSFQDKRIFFDQDYSPELHKKRAKVHEVIKQLKKKDILARAVKTEAGHGEKTYTTLSSAAEVLKDLGVEVRCGERERTEDELKDGWRSSERAGHTSLPQHQWGSVTAIVRLLWLIGQKVKIENEWIKHTLKLWTAVKKMFRSPESISRAMPILGNIEFPPSVRDGGFKRWADKGLITINQMFDGTD</sequence>